<dbReference type="PANTHER" id="PTHR42686:SF1">
    <property type="entry name" value="GH17980P-RELATED"/>
    <property type="match status" value="1"/>
</dbReference>
<comment type="caution">
    <text evidence="2">The sequence shown here is derived from an EMBL/GenBank/DDBJ whole genome shotgun (WGS) entry which is preliminary data.</text>
</comment>
<dbReference type="Gene3D" id="3.20.20.100">
    <property type="entry name" value="NADP-dependent oxidoreductase domain"/>
    <property type="match status" value="1"/>
</dbReference>
<protein>
    <submittedName>
        <fullName evidence="2">Jg15957 protein</fullName>
    </submittedName>
</protein>
<dbReference type="GO" id="GO:0005829">
    <property type="term" value="C:cytosol"/>
    <property type="evidence" value="ECO:0007669"/>
    <property type="project" value="TreeGrafter"/>
</dbReference>
<evidence type="ECO:0000259" key="1">
    <source>
        <dbReference type="Pfam" id="PF00248"/>
    </source>
</evidence>
<proteinExistence type="predicted"/>
<dbReference type="InterPro" id="IPR036812">
    <property type="entry name" value="NAD(P)_OxRdtase_dom_sf"/>
</dbReference>
<dbReference type="PANTHER" id="PTHR42686">
    <property type="entry name" value="GH17980P-RELATED"/>
    <property type="match status" value="1"/>
</dbReference>
<organism evidence="2 3">
    <name type="scientific">Pararge aegeria aegeria</name>
    <dbReference type="NCBI Taxonomy" id="348720"/>
    <lineage>
        <taxon>Eukaryota</taxon>
        <taxon>Metazoa</taxon>
        <taxon>Ecdysozoa</taxon>
        <taxon>Arthropoda</taxon>
        <taxon>Hexapoda</taxon>
        <taxon>Insecta</taxon>
        <taxon>Pterygota</taxon>
        <taxon>Neoptera</taxon>
        <taxon>Endopterygota</taxon>
        <taxon>Lepidoptera</taxon>
        <taxon>Glossata</taxon>
        <taxon>Ditrysia</taxon>
        <taxon>Papilionoidea</taxon>
        <taxon>Nymphalidae</taxon>
        <taxon>Satyrinae</taxon>
        <taxon>Satyrini</taxon>
        <taxon>Parargina</taxon>
        <taxon>Pararge</taxon>
    </lineage>
</organism>
<keyword evidence="3" id="KW-1185">Reference proteome</keyword>
<dbReference type="InterPro" id="IPR020471">
    <property type="entry name" value="AKR"/>
</dbReference>
<dbReference type="InterPro" id="IPR023210">
    <property type="entry name" value="NADP_OxRdtase_dom"/>
</dbReference>
<dbReference type="Pfam" id="PF00248">
    <property type="entry name" value="Aldo_ket_red"/>
    <property type="match status" value="1"/>
</dbReference>
<dbReference type="Proteomes" id="UP000838756">
    <property type="component" value="Unassembled WGS sequence"/>
</dbReference>
<reference evidence="2" key="1">
    <citation type="submission" date="2022-03" db="EMBL/GenBank/DDBJ databases">
        <authorList>
            <person name="Lindestad O."/>
        </authorList>
    </citation>
    <scope>NUCLEOTIDE SEQUENCE</scope>
</reference>
<dbReference type="GO" id="GO:0016491">
    <property type="term" value="F:oxidoreductase activity"/>
    <property type="evidence" value="ECO:0007669"/>
    <property type="project" value="InterPro"/>
</dbReference>
<sequence>MYSLLSLQAVEEVHRNAFYLGTKVGRYEKDIYKMFDYSAERSIACVDSSLQRLGVKYVDLIQ</sequence>
<feature type="domain" description="NADP-dependent oxidoreductase" evidence="1">
    <location>
        <begin position="11"/>
        <end position="62"/>
    </location>
</feature>
<accession>A0A8S4QCM3</accession>
<gene>
    <name evidence="2" type="primary">jg15957</name>
    <name evidence="2" type="ORF">PAEG_LOCUS970</name>
</gene>
<feature type="non-terminal residue" evidence="2">
    <location>
        <position position="62"/>
    </location>
</feature>
<evidence type="ECO:0000313" key="3">
    <source>
        <dbReference type="Proteomes" id="UP000838756"/>
    </source>
</evidence>
<evidence type="ECO:0000313" key="2">
    <source>
        <dbReference type="EMBL" id="CAH2208354.1"/>
    </source>
</evidence>
<dbReference type="OrthoDB" id="48988at2759"/>
<dbReference type="AlphaFoldDB" id="A0A8S4QCM3"/>
<dbReference type="EMBL" id="CAKXAJ010003244">
    <property type="protein sequence ID" value="CAH2208354.1"/>
    <property type="molecule type" value="Genomic_DNA"/>
</dbReference>
<dbReference type="SUPFAM" id="SSF51430">
    <property type="entry name" value="NAD(P)-linked oxidoreductase"/>
    <property type="match status" value="1"/>
</dbReference>
<name>A0A8S4QCM3_9NEOP</name>